<sequence length="379" mass="42073">MVLRIALVTESFLPQVNGVTNSVLRILEGFARDGHEALVIAPESGEGPSEYAGFRVKRVPSLSMKGLVPVGFPQRALEPLIDGFAPDLIHLASPIFLGNYVTKIAKSLEIPTLSVYQTDIAGFARHYGMSIAHSGLKKWVARIHAQTNRTLAPSKWSCLDLEKSGVPDVHLWQRGVDSVKFAPAKRDELLRSQLIGDRSDRKIVGYVGRLANEKRIEDLLILDQRDDIQLVIIGDGPARFKLERVLNNARFVGYQSGENLARYYASLDIFVHTGQHETFCQSIQEALASGVPVIAPKFGGPTDLVKHGWTGYLIDTADSQSLSNSVNMILSNQDAPLMSARARESVIERTWPLVHKQLINHYYEVLEESSNRVERENVA</sequence>
<organism evidence="4">
    <name type="scientific">freshwater metagenome</name>
    <dbReference type="NCBI Taxonomy" id="449393"/>
    <lineage>
        <taxon>unclassified sequences</taxon>
        <taxon>metagenomes</taxon>
        <taxon>ecological metagenomes</taxon>
    </lineage>
</organism>
<dbReference type="PANTHER" id="PTHR45947:SF3">
    <property type="entry name" value="SULFOQUINOVOSYL TRANSFERASE SQD2"/>
    <property type="match status" value="1"/>
</dbReference>
<dbReference type="PANTHER" id="PTHR45947">
    <property type="entry name" value="SULFOQUINOVOSYL TRANSFERASE SQD2"/>
    <property type="match status" value="1"/>
</dbReference>
<dbReference type="GO" id="GO:0016758">
    <property type="term" value="F:hexosyltransferase activity"/>
    <property type="evidence" value="ECO:0007669"/>
    <property type="project" value="TreeGrafter"/>
</dbReference>
<proteinExistence type="predicted"/>
<gene>
    <name evidence="3" type="ORF">UFOPK3181_00959</name>
    <name evidence="4" type="ORF">UFOPK4284_01102</name>
</gene>
<evidence type="ECO:0000313" key="4">
    <source>
        <dbReference type="EMBL" id="CAB5053309.1"/>
    </source>
</evidence>
<dbReference type="Gene3D" id="3.40.50.2000">
    <property type="entry name" value="Glycogen Phosphorylase B"/>
    <property type="match status" value="2"/>
</dbReference>
<dbReference type="AlphaFoldDB" id="A0A6J7THC2"/>
<evidence type="ECO:0000313" key="3">
    <source>
        <dbReference type="EMBL" id="CAB4831274.1"/>
    </source>
</evidence>
<dbReference type="EMBL" id="CAFABG010000081">
    <property type="protein sequence ID" value="CAB4831274.1"/>
    <property type="molecule type" value="Genomic_DNA"/>
</dbReference>
<name>A0A6J7THC2_9ZZZZ</name>
<feature type="domain" description="Glycosyltransferase subfamily 4-like N-terminal" evidence="2">
    <location>
        <begin position="16"/>
        <end position="177"/>
    </location>
</feature>
<accession>A0A6J7THC2</accession>
<protein>
    <submittedName>
        <fullName evidence="4">Unannotated protein</fullName>
    </submittedName>
</protein>
<evidence type="ECO:0000259" key="1">
    <source>
        <dbReference type="Pfam" id="PF00534"/>
    </source>
</evidence>
<evidence type="ECO:0000259" key="2">
    <source>
        <dbReference type="Pfam" id="PF13439"/>
    </source>
</evidence>
<dbReference type="CDD" id="cd03814">
    <property type="entry name" value="GT4-like"/>
    <property type="match status" value="1"/>
</dbReference>
<feature type="domain" description="Glycosyl transferase family 1" evidence="1">
    <location>
        <begin position="198"/>
        <end position="335"/>
    </location>
</feature>
<dbReference type="InterPro" id="IPR028098">
    <property type="entry name" value="Glyco_trans_4-like_N"/>
</dbReference>
<dbReference type="Pfam" id="PF00534">
    <property type="entry name" value="Glycos_transf_1"/>
    <property type="match status" value="1"/>
</dbReference>
<dbReference type="SUPFAM" id="SSF53756">
    <property type="entry name" value="UDP-Glycosyltransferase/glycogen phosphorylase"/>
    <property type="match status" value="1"/>
</dbReference>
<dbReference type="Pfam" id="PF13439">
    <property type="entry name" value="Glyco_transf_4"/>
    <property type="match status" value="1"/>
</dbReference>
<dbReference type="InterPro" id="IPR050194">
    <property type="entry name" value="Glycosyltransferase_grp1"/>
</dbReference>
<dbReference type="EMBL" id="CAFBQE010000101">
    <property type="protein sequence ID" value="CAB5053309.1"/>
    <property type="molecule type" value="Genomic_DNA"/>
</dbReference>
<reference evidence="4" key="1">
    <citation type="submission" date="2020-05" db="EMBL/GenBank/DDBJ databases">
        <authorList>
            <person name="Chiriac C."/>
            <person name="Salcher M."/>
            <person name="Ghai R."/>
            <person name="Kavagutti S V."/>
        </authorList>
    </citation>
    <scope>NUCLEOTIDE SEQUENCE</scope>
</reference>
<dbReference type="InterPro" id="IPR001296">
    <property type="entry name" value="Glyco_trans_1"/>
</dbReference>